<keyword evidence="3" id="KW-1185">Reference proteome</keyword>
<feature type="signal peptide" evidence="1">
    <location>
        <begin position="1"/>
        <end position="17"/>
    </location>
</feature>
<sequence length="163" mass="16487">MLAVCTAALAITAHAGAGGSLSDSALTALLTTVLAWGGTSLARRGGLLTLVAVLGTTQATQHVLLTEVAHVHQPAAAVDGWVMFAAHAVATVLTAVLLVRAGSATAAVAAAVRWLVGRLQALSAGPPAGPRRPAPARYPARPGILLDVLLRRVSQRRGPPLHS</sequence>
<protein>
    <recommendedName>
        <fullName evidence="4">MFS transporter</fullName>
    </recommendedName>
</protein>
<organism evidence="2 3">
    <name type="scientific">Actinophytocola xanthii</name>
    <dbReference type="NCBI Taxonomy" id="1912961"/>
    <lineage>
        <taxon>Bacteria</taxon>
        <taxon>Bacillati</taxon>
        <taxon>Actinomycetota</taxon>
        <taxon>Actinomycetes</taxon>
        <taxon>Pseudonocardiales</taxon>
        <taxon>Pseudonocardiaceae</taxon>
    </lineage>
</organism>
<dbReference type="AlphaFoldDB" id="A0A1Q8CVE3"/>
<comment type="caution">
    <text evidence="2">The sequence shown here is derived from an EMBL/GenBank/DDBJ whole genome shotgun (WGS) entry which is preliminary data.</text>
</comment>
<dbReference type="EMBL" id="MSIE01000008">
    <property type="protein sequence ID" value="OLF18332.1"/>
    <property type="molecule type" value="Genomic_DNA"/>
</dbReference>
<feature type="chain" id="PRO_5039530322" description="MFS transporter" evidence="1">
    <location>
        <begin position="18"/>
        <end position="163"/>
    </location>
</feature>
<gene>
    <name evidence="2" type="ORF">BU204_07260</name>
</gene>
<accession>A0A1Q8CVE3</accession>
<evidence type="ECO:0000256" key="1">
    <source>
        <dbReference type="SAM" id="SignalP"/>
    </source>
</evidence>
<name>A0A1Q8CVE3_9PSEU</name>
<reference evidence="2 3" key="1">
    <citation type="submission" date="2016-12" db="EMBL/GenBank/DDBJ databases">
        <title>The draft genome sequence of Actinophytocola sp. 11-183.</title>
        <authorList>
            <person name="Wang W."/>
            <person name="Yuan L."/>
        </authorList>
    </citation>
    <scope>NUCLEOTIDE SEQUENCE [LARGE SCALE GENOMIC DNA]</scope>
    <source>
        <strain evidence="2 3">11-183</strain>
    </source>
</reference>
<proteinExistence type="predicted"/>
<dbReference type="Proteomes" id="UP000185596">
    <property type="component" value="Unassembled WGS sequence"/>
</dbReference>
<dbReference type="STRING" id="1912961.BU204_07260"/>
<evidence type="ECO:0000313" key="3">
    <source>
        <dbReference type="Proteomes" id="UP000185596"/>
    </source>
</evidence>
<evidence type="ECO:0008006" key="4">
    <source>
        <dbReference type="Google" id="ProtNLM"/>
    </source>
</evidence>
<evidence type="ECO:0000313" key="2">
    <source>
        <dbReference type="EMBL" id="OLF18332.1"/>
    </source>
</evidence>
<keyword evidence="1" id="KW-0732">Signal</keyword>